<dbReference type="AlphaFoldDB" id="A0A7V6DNQ8"/>
<evidence type="ECO:0000313" key="2">
    <source>
        <dbReference type="EMBL" id="HHS28448.1"/>
    </source>
</evidence>
<accession>A0A7V6DNQ8</accession>
<proteinExistence type="predicted"/>
<name>A0A7V6DNQ8_9BACT</name>
<sequence>MTQDEAVVVEKFSTRMEAQMAAGLLEAEGIHTLISADDAGGTYPPLQHLGVRLIVFPEDERRARKILTDWRAALALEPETDEETLDEPHP</sequence>
<dbReference type="InterPro" id="IPR011322">
    <property type="entry name" value="N-reg_PII-like_a/b"/>
</dbReference>
<reference evidence="2" key="1">
    <citation type="journal article" date="2020" name="mSystems">
        <title>Genome- and Community-Level Interaction Insights into Carbon Utilization and Element Cycling Functions of Hydrothermarchaeota in Hydrothermal Sediment.</title>
        <authorList>
            <person name="Zhou Z."/>
            <person name="Liu Y."/>
            <person name="Xu W."/>
            <person name="Pan J."/>
            <person name="Luo Z.H."/>
            <person name="Li M."/>
        </authorList>
    </citation>
    <scope>NUCLEOTIDE SEQUENCE [LARGE SCALE GENOMIC DNA]</scope>
    <source>
        <strain evidence="2">SpSt-767</strain>
    </source>
</reference>
<feature type="domain" description="DUF2007" evidence="1">
    <location>
        <begin position="14"/>
        <end position="71"/>
    </location>
</feature>
<organism evidence="2">
    <name type="scientific">Desulfobacca acetoxidans</name>
    <dbReference type="NCBI Taxonomy" id="60893"/>
    <lineage>
        <taxon>Bacteria</taxon>
        <taxon>Pseudomonadati</taxon>
        <taxon>Thermodesulfobacteriota</taxon>
        <taxon>Desulfobaccia</taxon>
        <taxon>Desulfobaccales</taxon>
        <taxon>Desulfobaccaceae</taxon>
        <taxon>Desulfobacca</taxon>
    </lineage>
</organism>
<evidence type="ECO:0000259" key="1">
    <source>
        <dbReference type="Pfam" id="PF09413"/>
    </source>
</evidence>
<dbReference type="EMBL" id="DTGR01000030">
    <property type="protein sequence ID" value="HHS28448.1"/>
    <property type="molecule type" value="Genomic_DNA"/>
</dbReference>
<gene>
    <name evidence="2" type="ORF">ENV52_01940</name>
</gene>
<comment type="caution">
    <text evidence="2">The sequence shown here is derived from an EMBL/GenBank/DDBJ whole genome shotgun (WGS) entry which is preliminary data.</text>
</comment>
<dbReference type="Pfam" id="PF09413">
    <property type="entry name" value="DUF2007"/>
    <property type="match status" value="1"/>
</dbReference>
<dbReference type="Gene3D" id="3.30.70.790">
    <property type="entry name" value="UreE, C-terminal domain"/>
    <property type="match status" value="1"/>
</dbReference>
<dbReference type="InterPro" id="IPR018551">
    <property type="entry name" value="DUF2007"/>
</dbReference>
<dbReference type="SUPFAM" id="SSF54913">
    <property type="entry name" value="GlnB-like"/>
    <property type="match status" value="1"/>
</dbReference>
<protein>
    <recommendedName>
        <fullName evidence="1">DUF2007 domain-containing protein</fullName>
    </recommendedName>
</protein>